<protein>
    <submittedName>
        <fullName evidence="1">Uncharacterized protein</fullName>
    </submittedName>
</protein>
<dbReference type="Proteomes" id="UP001055072">
    <property type="component" value="Unassembled WGS sequence"/>
</dbReference>
<reference evidence="1" key="1">
    <citation type="journal article" date="2021" name="Environ. Microbiol.">
        <title>Gene family expansions and transcriptome signatures uncover fungal adaptations to wood decay.</title>
        <authorList>
            <person name="Hage H."/>
            <person name="Miyauchi S."/>
            <person name="Viragh M."/>
            <person name="Drula E."/>
            <person name="Min B."/>
            <person name="Chaduli D."/>
            <person name="Navarro D."/>
            <person name="Favel A."/>
            <person name="Norest M."/>
            <person name="Lesage-Meessen L."/>
            <person name="Balint B."/>
            <person name="Merenyi Z."/>
            <person name="de Eugenio L."/>
            <person name="Morin E."/>
            <person name="Martinez A.T."/>
            <person name="Baldrian P."/>
            <person name="Stursova M."/>
            <person name="Martinez M.J."/>
            <person name="Novotny C."/>
            <person name="Magnuson J.K."/>
            <person name="Spatafora J.W."/>
            <person name="Maurice S."/>
            <person name="Pangilinan J."/>
            <person name="Andreopoulos W."/>
            <person name="LaButti K."/>
            <person name="Hundley H."/>
            <person name="Na H."/>
            <person name="Kuo A."/>
            <person name="Barry K."/>
            <person name="Lipzen A."/>
            <person name="Henrissat B."/>
            <person name="Riley R."/>
            <person name="Ahrendt S."/>
            <person name="Nagy L.G."/>
            <person name="Grigoriev I.V."/>
            <person name="Martin F."/>
            <person name="Rosso M.N."/>
        </authorList>
    </citation>
    <scope>NUCLEOTIDE SEQUENCE</scope>
    <source>
        <strain evidence="1">CBS 384.51</strain>
    </source>
</reference>
<proteinExistence type="predicted"/>
<organism evidence="1 2">
    <name type="scientific">Irpex rosettiformis</name>
    <dbReference type="NCBI Taxonomy" id="378272"/>
    <lineage>
        <taxon>Eukaryota</taxon>
        <taxon>Fungi</taxon>
        <taxon>Dikarya</taxon>
        <taxon>Basidiomycota</taxon>
        <taxon>Agaricomycotina</taxon>
        <taxon>Agaricomycetes</taxon>
        <taxon>Polyporales</taxon>
        <taxon>Irpicaceae</taxon>
        <taxon>Irpex</taxon>
    </lineage>
</organism>
<keyword evidence="2" id="KW-1185">Reference proteome</keyword>
<sequence length="178" mass="19032">MYYRSDHWGLHGAYNKGGPKGHNSRYIKLGYPQSFTPPHRRTNMATLAFGQFSPSIPAGPGFEGGFYTSELQSGAIPHAPPASLCVASGRTNICSCRMRKLSVIVNIVEEAPIPTTTKIVNGATIPTAVKNCLSRIENGDTSTYTQWTAQHDQVQASQAARISTAAAAFVSSAECLGD</sequence>
<comment type="caution">
    <text evidence="1">The sequence shown here is derived from an EMBL/GenBank/DDBJ whole genome shotgun (WGS) entry which is preliminary data.</text>
</comment>
<evidence type="ECO:0000313" key="2">
    <source>
        <dbReference type="Proteomes" id="UP001055072"/>
    </source>
</evidence>
<accession>A0ACB8UGA1</accession>
<evidence type="ECO:0000313" key="1">
    <source>
        <dbReference type="EMBL" id="KAI0093304.1"/>
    </source>
</evidence>
<name>A0ACB8UGA1_9APHY</name>
<dbReference type="EMBL" id="MU274902">
    <property type="protein sequence ID" value="KAI0093304.1"/>
    <property type="molecule type" value="Genomic_DNA"/>
</dbReference>
<gene>
    <name evidence="1" type="ORF">BDY19DRAFT_1053779</name>
</gene>